<evidence type="ECO:0000256" key="2">
    <source>
        <dbReference type="RuleBase" id="RU362080"/>
    </source>
</evidence>
<name>A0A2W4R658_9GAMM</name>
<dbReference type="Pfam" id="PF02604">
    <property type="entry name" value="PhdYeFM_antitox"/>
    <property type="match status" value="1"/>
</dbReference>
<dbReference type="AlphaFoldDB" id="A0A2W4R658"/>
<comment type="caution">
    <text evidence="3">The sequence shown here is derived from an EMBL/GenBank/DDBJ whole genome shotgun (WGS) entry which is preliminary data.</text>
</comment>
<evidence type="ECO:0000256" key="1">
    <source>
        <dbReference type="ARBA" id="ARBA00009981"/>
    </source>
</evidence>
<dbReference type="EMBL" id="QJPH01000310">
    <property type="protein sequence ID" value="PZN78973.1"/>
    <property type="molecule type" value="Genomic_DNA"/>
</dbReference>
<dbReference type="Proteomes" id="UP000249396">
    <property type="component" value="Unassembled WGS sequence"/>
</dbReference>
<organism evidence="3 4">
    <name type="scientific">Candidatus Methylumidiphilus alinenensis</name>
    <dbReference type="NCBI Taxonomy" id="2202197"/>
    <lineage>
        <taxon>Bacteria</taxon>
        <taxon>Pseudomonadati</taxon>
        <taxon>Pseudomonadota</taxon>
        <taxon>Gammaproteobacteria</taxon>
        <taxon>Methylococcales</taxon>
        <taxon>Candidatus Methylumidiphilus</taxon>
    </lineage>
</organism>
<evidence type="ECO:0000313" key="3">
    <source>
        <dbReference type="EMBL" id="PZN78973.1"/>
    </source>
</evidence>
<dbReference type="NCBIfam" id="TIGR01552">
    <property type="entry name" value="phd_fam"/>
    <property type="match status" value="1"/>
</dbReference>
<reference evidence="3 4" key="1">
    <citation type="journal article" date="2018" name="Aquat. Microb. Ecol.">
        <title>Gammaproteobacterial methanotrophs dominate.</title>
        <authorList>
            <person name="Rissanen A.J."/>
            <person name="Saarenheimo J."/>
            <person name="Tiirola M."/>
            <person name="Peura S."/>
            <person name="Aalto S.L."/>
            <person name="Karvinen A."/>
            <person name="Nykanen H."/>
        </authorList>
    </citation>
    <scope>NUCLEOTIDE SEQUENCE [LARGE SCALE GENOMIC DNA]</scope>
    <source>
        <strain evidence="3">AMbin10</strain>
    </source>
</reference>
<dbReference type="InterPro" id="IPR006442">
    <property type="entry name" value="Antitoxin_Phd/YefM"/>
</dbReference>
<gene>
    <name evidence="3" type="ORF">DM484_11970</name>
</gene>
<dbReference type="Gene3D" id="3.40.1620.10">
    <property type="entry name" value="YefM-like domain"/>
    <property type="match status" value="1"/>
</dbReference>
<evidence type="ECO:0000313" key="4">
    <source>
        <dbReference type="Proteomes" id="UP000249396"/>
    </source>
</evidence>
<accession>A0A2W4R658</accession>
<comment type="similarity">
    <text evidence="1 2">Belongs to the phD/YefM antitoxin family.</text>
</comment>
<dbReference type="SUPFAM" id="SSF143120">
    <property type="entry name" value="YefM-like"/>
    <property type="match status" value="1"/>
</dbReference>
<comment type="function">
    <text evidence="2">Antitoxin component of a type II toxin-antitoxin (TA) system.</text>
</comment>
<sequence length="80" mass="8790">MHTFTANQARADLPKLIDEVVKSHEPIEITGSTNSAILVAQEDWSAIQETLHLLSIQGMRDSICEGLVTPLAECGTELDW</sequence>
<protein>
    <recommendedName>
        <fullName evidence="2">Antitoxin</fullName>
    </recommendedName>
</protein>
<dbReference type="InterPro" id="IPR036165">
    <property type="entry name" value="YefM-like_sf"/>
</dbReference>
<proteinExistence type="inferred from homology"/>